<dbReference type="InterPro" id="IPR001387">
    <property type="entry name" value="Cro/C1-type_HTH"/>
</dbReference>
<sequence>MAFKKELLNRKITEAGITQVKLAELVGVDPRTVNRWLRGDKPPRNSYIRKLAKELHCRPEDFDPRYADGEDQIHIESRISAASHNAYSVMKLAYGVDEQAIIELAPVLFSIVAARAVNLPHREQEQYAELVRLAETCGLPRPHRFDNHVDAESFLIDEQAAQEGKCFGLEAEDQLQADPRNLFAEAMRRLIGEASSDVEMDQYFAPAGATPTALGFNPHIVLYNRIAEGNDEIVRRLTMGDVRLSRSITKAELNADHDLNAAVEIIRQDLAEQATKHRTKLAARREKELRRLEAWRASYHGNYPDQAKEYDDLVAAYCKPEGWYPDYFSVPDREENDASPFSETRFIDDDLLRARHDASGRGELWLSFNTPEAQRFRELEQHRRRSRKEFQEMDR</sequence>
<gene>
    <name evidence="2" type="ORF">PK98_15645</name>
</gene>
<dbReference type="CDD" id="cd00093">
    <property type="entry name" value="HTH_XRE"/>
    <property type="match status" value="1"/>
</dbReference>
<dbReference type="PROSITE" id="PS50943">
    <property type="entry name" value="HTH_CROC1"/>
    <property type="match status" value="1"/>
</dbReference>
<organism evidence="2 3">
    <name type="scientific">Croceibacterium mercuriale</name>
    <dbReference type="NCBI Taxonomy" id="1572751"/>
    <lineage>
        <taxon>Bacteria</taxon>
        <taxon>Pseudomonadati</taxon>
        <taxon>Pseudomonadota</taxon>
        <taxon>Alphaproteobacteria</taxon>
        <taxon>Sphingomonadales</taxon>
        <taxon>Erythrobacteraceae</taxon>
        <taxon>Croceibacterium</taxon>
    </lineage>
</organism>
<dbReference type="Proteomes" id="UP000030988">
    <property type="component" value="Unassembled WGS sequence"/>
</dbReference>
<dbReference type="SMART" id="SM00530">
    <property type="entry name" value="HTH_XRE"/>
    <property type="match status" value="1"/>
</dbReference>
<reference evidence="2 3" key="1">
    <citation type="submission" date="2014-11" db="EMBL/GenBank/DDBJ databases">
        <title>Draft genome sequence of Kirrobacter mercurialis.</title>
        <authorList>
            <person name="Coil D.A."/>
            <person name="Eisen J.A."/>
        </authorList>
    </citation>
    <scope>NUCLEOTIDE SEQUENCE [LARGE SCALE GENOMIC DNA]</scope>
    <source>
        <strain evidence="2 3">Coronado</strain>
    </source>
</reference>
<protein>
    <recommendedName>
        <fullName evidence="1">HTH cro/C1-type domain-containing protein</fullName>
    </recommendedName>
</protein>
<dbReference type="SUPFAM" id="SSF47413">
    <property type="entry name" value="lambda repressor-like DNA-binding domains"/>
    <property type="match status" value="1"/>
</dbReference>
<dbReference type="STRING" id="1572751.PK98_15645"/>
<dbReference type="AlphaFoldDB" id="A0A0B2BRE5"/>
<accession>A0A0B2BRE5</accession>
<dbReference type="RefSeq" id="WP_039098004.1">
    <property type="nucleotide sequence ID" value="NZ_JTDN01000005.1"/>
</dbReference>
<feature type="domain" description="HTH cro/C1-type" evidence="1">
    <location>
        <begin position="8"/>
        <end position="62"/>
    </location>
</feature>
<dbReference type="Pfam" id="PF01381">
    <property type="entry name" value="HTH_3"/>
    <property type="match status" value="1"/>
</dbReference>
<evidence type="ECO:0000259" key="1">
    <source>
        <dbReference type="PROSITE" id="PS50943"/>
    </source>
</evidence>
<dbReference type="InterPro" id="IPR010982">
    <property type="entry name" value="Lambda_DNA-bd_dom_sf"/>
</dbReference>
<proteinExistence type="predicted"/>
<evidence type="ECO:0000313" key="2">
    <source>
        <dbReference type="EMBL" id="KHL24115.1"/>
    </source>
</evidence>
<dbReference type="Gene3D" id="1.10.260.40">
    <property type="entry name" value="lambda repressor-like DNA-binding domains"/>
    <property type="match status" value="1"/>
</dbReference>
<dbReference type="GO" id="GO:0003677">
    <property type="term" value="F:DNA binding"/>
    <property type="evidence" value="ECO:0007669"/>
    <property type="project" value="InterPro"/>
</dbReference>
<comment type="caution">
    <text evidence="2">The sequence shown here is derived from an EMBL/GenBank/DDBJ whole genome shotgun (WGS) entry which is preliminary data.</text>
</comment>
<evidence type="ECO:0000313" key="3">
    <source>
        <dbReference type="Proteomes" id="UP000030988"/>
    </source>
</evidence>
<dbReference type="OrthoDB" id="7605155at2"/>
<dbReference type="EMBL" id="JTDN01000005">
    <property type="protein sequence ID" value="KHL24115.1"/>
    <property type="molecule type" value="Genomic_DNA"/>
</dbReference>
<keyword evidence="3" id="KW-1185">Reference proteome</keyword>
<name>A0A0B2BRE5_9SPHN</name>